<dbReference type="Pfam" id="PF00172">
    <property type="entry name" value="Zn_clus"/>
    <property type="match status" value="1"/>
</dbReference>
<keyword evidence="3" id="KW-0238">DNA-binding</keyword>
<accession>A0AAD5E408</accession>
<dbReference type="GO" id="GO:0000981">
    <property type="term" value="F:DNA-binding transcription factor activity, RNA polymerase II-specific"/>
    <property type="evidence" value="ECO:0007669"/>
    <property type="project" value="InterPro"/>
</dbReference>
<name>A0AAD5E408_UMBRA</name>
<dbReference type="SUPFAM" id="SSF57701">
    <property type="entry name" value="Zn2/Cys6 DNA-binding domain"/>
    <property type="match status" value="1"/>
</dbReference>
<dbReference type="EMBL" id="MU620995">
    <property type="protein sequence ID" value="KAI8575170.1"/>
    <property type="molecule type" value="Genomic_DNA"/>
</dbReference>
<evidence type="ECO:0000256" key="4">
    <source>
        <dbReference type="ARBA" id="ARBA00023242"/>
    </source>
</evidence>
<feature type="compositionally biased region" description="Polar residues" evidence="5">
    <location>
        <begin position="940"/>
        <end position="951"/>
    </location>
</feature>
<feature type="compositionally biased region" description="Basic and acidic residues" evidence="5">
    <location>
        <begin position="636"/>
        <end position="649"/>
    </location>
</feature>
<dbReference type="GO" id="GO:0008270">
    <property type="term" value="F:zinc ion binding"/>
    <property type="evidence" value="ECO:0007669"/>
    <property type="project" value="InterPro"/>
</dbReference>
<dbReference type="SMART" id="SM00066">
    <property type="entry name" value="GAL4"/>
    <property type="match status" value="1"/>
</dbReference>
<feature type="compositionally biased region" description="Low complexity" evidence="5">
    <location>
        <begin position="955"/>
        <end position="968"/>
    </location>
</feature>
<gene>
    <name evidence="7" type="ORF">K450DRAFT_263014</name>
</gene>
<feature type="compositionally biased region" description="Polar residues" evidence="5">
    <location>
        <begin position="61"/>
        <end position="79"/>
    </location>
</feature>
<dbReference type="PROSITE" id="PS00463">
    <property type="entry name" value="ZN2_CY6_FUNGAL_1"/>
    <property type="match status" value="1"/>
</dbReference>
<dbReference type="GO" id="GO:0003677">
    <property type="term" value="F:DNA binding"/>
    <property type="evidence" value="ECO:0007669"/>
    <property type="project" value="UniProtKB-KW"/>
</dbReference>
<dbReference type="RefSeq" id="XP_051440174.1">
    <property type="nucleotide sequence ID" value="XM_051592569.1"/>
</dbReference>
<dbReference type="PANTHER" id="PTHR46910:SF3">
    <property type="entry name" value="HALOTOLERANCE PROTEIN 9-RELATED"/>
    <property type="match status" value="1"/>
</dbReference>
<feature type="region of interest" description="Disordered" evidence="5">
    <location>
        <begin position="1003"/>
        <end position="1025"/>
    </location>
</feature>
<protein>
    <recommendedName>
        <fullName evidence="6">Zn(2)-C6 fungal-type domain-containing protein</fullName>
    </recommendedName>
</protein>
<evidence type="ECO:0000256" key="3">
    <source>
        <dbReference type="ARBA" id="ARBA00023125"/>
    </source>
</evidence>
<feature type="compositionally biased region" description="Polar residues" evidence="5">
    <location>
        <begin position="139"/>
        <end position="154"/>
    </location>
</feature>
<dbReference type="InterPro" id="IPR050987">
    <property type="entry name" value="AtrR-like"/>
</dbReference>
<dbReference type="Proteomes" id="UP001206595">
    <property type="component" value="Unassembled WGS sequence"/>
</dbReference>
<feature type="domain" description="Zn(2)-C6 fungal-type" evidence="6">
    <location>
        <begin position="25"/>
        <end position="54"/>
    </location>
</feature>
<dbReference type="PANTHER" id="PTHR46910">
    <property type="entry name" value="TRANSCRIPTION FACTOR PDR1"/>
    <property type="match status" value="1"/>
</dbReference>
<feature type="region of interest" description="Disordered" evidence="5">
    <location>
        <begin position="1091"/>
        <end position="1116"/>
    </location>
</feature>
<dbReference type="GO" id="GO:0005634">
    <property type="term" value="C:nucleus"/>
    <property type="evidence" value="ECO:0007669"/>
    <property type="project" value="UniProtKB-SubCell"/>
</dbReference>
<dbReference type="Gene3D" id="4.10.240.10">
    <property type="entry name" value="Zn(2)-C6 fungal-type DNA-binding domain"/>
    <property type="match status" value="1"/>
</dbReference>
<evidence type="ECO:0000313" key="8">
    <source>
        <dbReference type="Proteomes" id="UP001206595"/>
    </source>
</evidence>
<proteinExistence type="predicted"/>
<feature type="region of interest" description="Disordered" evidence="5">
    <location>
        <begin position="130"/>
        <end position="176"/>
    </location>
</feature>
<dbReference type="GeneID" id="75917911"/>
<dbReference type="AlphaFoldDB" id="A0AAD5E408"/>
<comment type="subcellular location">
    <subcellularLocation>
        <location evidence="1">Nucleus</location>
    </subcellularLocation>
</comment>
<organism evidence="7 8">
    <name type="scientific">Umbelopsis ramanniana AG</name>
    <dbReference type="NCBI Taxonomy" id="1314678"/>
    <lineage>
        <taxon>Eukaryota</taxon>
        <taxon>Fungi</taxon>
        <taxon>Fungi incertae sedis</taxon>
        <taxon>Mucoromycota</taxon>
        <taxon>Mucoromycotina</taxon>
        <taxon>Umbelopsidomycetes</taxon>
        <taxon>Umbelopsidales</taxon>
        <taxon>Umbelopsidaceae</taxon>
        <taxon>Umbelopsis</taxon>
    </lineage>
</organism>
<comment type="caution">
    <text evidence="7">The sequence shown here is derived from an EMBL/GenBank/DDBJ whole genome shotgun (WGS) entry which is preliminary data.</text>
</comment>
<evidence type="ECO:0000256" key="5">
    <source>
        <dbReference type="SAM" id="MobiDB-lite"/>
    </source>
</evidence>
<dbReference type="PROSITE" id="PS50048">
    <property type="entry name" value="ZN2_CY6_FUNGAL_2"/>
    <property type="match status" value="1"/>
</dbReference>
<feature type="compositionally biased region" description="Basic and acidic residues" evidence="5">
    <location>
        <begin position="80"/>
        <end position="95"/>
    </location>
</feature>
<keyword evidence="8" id="KW-1185">Reference proteome</keyword>
<feature type="region of interest" description="Disordered" evidence="5">
    <location>
        <begin position="611"/>
        <end position="649"/>
    </location>
</feature>
<dbReference type="CDD" id="cd12148">
    <property type="entry name" value="fungal_TF_MHR"/>
    <property type="match status" value="1"/>
</dbReference>
<evidence type="ECO:0000313" key="7">
    <source>
        <dbReference type="EMBL" id="KAI8575170.1"/>
    </source>
</evidence>
<dbReference type="CDD" id="cd00067">
    <property type="entry name" value="GAL4"/>
    <property type="match status" value="1"/>
</dbReference>
<keyword evidence="2" id="KW-0479">Metal-binding</keyword>
<keyword evidence="4" id="KW-0539">Nucleus</keyword>
<feature type="region of interest" description="Disordered" evidence="5">
    <location>
        <begin position="60"/>
        <end position="95"/>
    </location>
</feature>
<dbReference type="InterPro" id="IPR001138">
    <property type="entry name" value="Zn2Cys6_DnaBD"/>
</dbReference>
<feature type="compositionally biased region" description="Polar residues" evidence="5">
    <location>
        <begin position="1091"/>
        <end position="1106"/>
    </location>
</feature>
<feature type="region of interest" description="Disordered" evidence="5">
    <location>
        <begin position="940"/>
        <end position="968"/>
    </location>
</feature>
<sequence>MSSAFKWHSCSKEDFPFKRQKVPRACICCRTKKMRCDGARPCARCEKTSTICEYDEKITQPRRQSSQPAVQTLSSSTPNLHEEERRLSTSSDKHSDVNCQCDIYQRRIHDLEAQLHVLKQERDRNIVKTETCLEDGKKQTQSAGQEKSAPSRTNLPEPLEMPSGSDAEPATIMPPSSNISFANDLYAYIRSHPPSVRANQARAYISDTRLPPLMFDFYNLSSQPHTIWMAFVTFMRQWSQKQQQQHHGPNNTKNEHISKLPVPDNLGCEMLKLHTCHNYLYSAFIDTSNATNKQTASNWKSKLSEKPFLKTQSAASGCDETMLVYAIFANVFLCASQSLSISAPDIAELSRQCSEVYYHQAYRIFTTNVFPASHPAHPAEPIMEQLSILAKTSVLLTHYQCATLSEEQAFLTFKIGLTFAERLGLHKLSTHITSQQQFTQFYNAEVDDARRLWITTDKVNAEEYERLCNLWKVIRGWDVWFAVYLDRPPMVGDMPKDVPKILPPSKRIEPRDWAMQVVDVYIDSMKTIFRSPSSSSCAQLKSKLDKLKVWSSSFMAKQRKGVERSTNESSIHLPASILSLYHDILTIQLYRSKALPALKFFGDAAGWVPSKQKTNSGNKRRMDTEPESPKPVANEEAGKKDQSKEDYGAGKVDKTLKHIEVTETSGPTETKVAAACCTVAARNIVETATRILSTDRHCAGAPVVLYPLCLAGTVLIWQYHQRSRSSHLGKHGRSENAEQDKSGLLVLDDSEFNRVLLSFKQLTRDISKSFPVAEKVLNVLNEMLGTNTVINLSSDPTSIADAPSNELSYMVNQQTQQTHQQQQMRQQMNMMLQPEWIPEFQPDGIIDMHPSLIQDPLFSNQRQSIGSFPPPNYTHMDVLNFSGRREMDREAIGKLDRDYRDSVAATNAYTNQSAHMLVLSSQLPMNFAMNQTMYDEQMSNFSNKKSPTTARETPDFTTTKTPVRTPATPKATQQWNRQMWLQHQRQQVNGQFPFDGYNSQLVTEKNNSKKQRVESSYDDIPDNNGESIMKNEFANFTEMTAADQPVDFGVYPSELNQFLISDQPMNHQHNHATSSDPTGLTLQHNNNAYSQRAQHLSHQRSVSQDTPPTPHPYITNAAMASTPHTKLPLPAPKQTHVIQKSWPTTTSSREFVARFNVVETLHPAHPIASSDVSYMGTNLVDPTAMSVVPPPSSSTQQQGLTDQHQEMVLSTF</sequence>
<dbReference type="InterPro" id="IPR036864">
    <property type="entry name" value="Zn2-C6_fun-type_DNA-bd_sf"/>
</dbReference>
<evidence type="ECO:0000256" key="2">
    <source>
        <dbReference type="ARBA" id="ARBA00022723"/>
    </source>
</evidence>
<reference evidence="7" key="1">
    <citation type="submission" date="2021-06" db="EMBL/GenBank/DDBJ databases">
        <authorList>
            <consortium name="DOE Joint Genome Institute"/>
            <person name="Mondo S.J."/>
            <person name="Amses K.R."/>
            <person name="Simmons D.R."/>
            <person name="Longcore J.E."/>
            <person name="Seto K."/>
            <person name="Alves G.H."/>
            <person name="Bonds A.E."/>
            <person name="Quandt C.A."/>
            <person name="Davis W.J."/>
            <person name="Chang Y."/>
            <person name="Letcher P.M."/>
            <person name="Powell M.J."/>
            <person name="Kuo A."/>
            <person name="Labutti K."/>
            <person name="Pangilinan J."/>
            <person name="Andreopoulos W."/>
            <person name="Tritt A."/>
            <person name="Riley R."/>
            <person name="Hundley H."/>
            <person name="Johnson J."/>
            <person name="Lipzen A."/>
            <person name="Barry K."/>
            <person name="Berbee M.L."/>
            <person name="Buchler N.E."/>
            <person name="Grigoriev I.V."/>
            <person name="Spatafora J.W."/>
            <person name="Stajich J.E."/>
            <person name="James T.Y."/>
        </authorList>
    </citation>
    <scope>NUCLEOTIDE SEQUENCE</scope>
    <source>
        <strain evidence="7">AG</strain>
    </source>
</reference>
<reference evidence="7" key="2">
    <citation type="journal article" date="2022" name="Proc. Natl. Acad. Sci. U.S.A.">
        <title>Diploid-dominant life cycles characterize the early evolution of Fungi.</title>
        <authorList>
            <person name="Amses K.R."/>
            <person name="Simmons D.R."/>
            <person name="Longcore J.E."/>
            <person name="Mondo S.J."/>
            <person name="Seto K."/>
            <person name="Jeronimo G.H."/>
            <person name="Bonds A.E."/>
            <person name="Quandt C.A."/>
            <person name="Davis W.J."/>
            <person name="Chang Y."/>
            <person name="Federici B.A."/>
            <person name="Kuo A."/>
            <person name="LaButti K."/>
            <person name="Pangilinan J."/>
            <person name="Andreopoulos W."/>
            <person name="Tritt A."/>
            <person name="Riley R."/>
            <person name="Hundley H."/>
            <person name="Johnson J."/>
            <person name="Lipzen A."/>
            <person name="Barry K."/>
            <person name="Lang B.F."/>
            <person name="Cuomo C.A."/>
            <person name="Buchler N.E."/>
            <person name="Grigoriev I.V."/>
            <person name="Spatafora J.W."/>
            <person name="Stajich J.E."/>
            <person name="James T.Y."/>
        </authorList>
    </citation>
    <scope>NUCLEOTIDE SEQUENCE</scope>
    <source>
        <strain evidence="7">AG</strain>
    </source>
</reference>
<evidence type="ECO:0000256" key="1">
    <source>
        <dbReference type="ARBA" id="ARBA00004123"/>
    </source>
</evidence>
<evidence type="ECO:0000259" key="6">
    <source>
        <dbReference type="PROSITE" id="PS50048"/>
    </source>
</evidence>